<evidence type="ECO:0000313" key="3">
    <source>
        <dbReference type="Proteomes" id="UP000622604"/>
    </source>
</evidence>
<dbReference type="PROSITE" id="PS51257">
    <property type="entry name" value="PROKAR_LIPOPROTEIN"/>
    <property type="match status" value="1"/>
</dbReference>
<feature type="signal peptide" evidence="1">
    <location>
        <begin position="1"/>
        <end position="20"/>
    </location>
</feature>
<dbReference type="RefSeq" id="WP_191866647.1">
    <property type="nucleotide sequence ID" value="NZ_BMZC01000009.1"/>
</dbReference>
<dbReference type="EMBL" id="BMZC01000009">
    <property type="protein sequence ID" value="GGZ72079.1"/>
    <property type="molecule type" value="Genomic_DNA"/>
</dbReference>
<organism evidence="2 3">
    <name type="scientific">Paraglaciecola chathamensis</name>
    <dbReference type="NCBI Taxonomy" id="368405"/>
    <lineage>
        <taxon>Bacteria</taxon>
        <taxon>Pseudomonadati</taxon>
        <taxon>Pseudomonadota</taxon>
        <taxon>Gammaproteobacteria</taxon>
        <taxon>Alteromonadales</taxon>
        <taxon>Alteromonadaceae</taxon>
        <taxon>Paraglaciecola</taxon>
    </lineage>
</organism>
<name>A0A8H9LXI6_9ALTE</name>
<feature type="chain" id="PRO_5034996771" description="Lipoprotein" evidence="1">
    <location>
        <begin position="21"/>
        <end position="731"/>
    </location>
</feature>
<evidence type="ECO:0008006" key="4">
    <source>
        <dbReference type="Google" id="ProtNLM"/>
    </source>
</evidence>
<proteinExistence type="predicted"/>
<gene>
    <name evidence="2" type="ORF">GCM10011274_33140</name>
</gene>
<sequence>MRAFSIFVSALSLLMLSACTDSSSVKFAPKAGEKRDYRTAQTVEITTDKGRDEQFSSKNYSTIEVTEIKGDTVKLHIKPGRIEASMGTYDFRSSVPDEMPQAMLDAQAAGIDMTISLETGKLLEVDASGESLKQQLKQILGDKVDDLFEQAGQPNLPIAITPEKDWQTQGTLSGVPDVSLSVTKVDDSRVWVTYHGGTEGHRLAGLAILDRKTGWLEKQVQTSELEQTVKGKTIHIRGTQVTALVSDNEENYIPDIHAKWANHWIDLEGGKSPDEIVAITDPKNIFFEPNGLLTKDDDTLSLSLNHAAAKKVRVGDIEIFAARAFDFAGNEIDTPMHTTPTYTRHLAQDNRQTTEADLQLTSSGVLIDTIEQIAKVTAKVAWYPDETFTLRLALDDKLTAHYAKNGVEIDFKPTEQDDIYEVSFDGRPRDSLVTRLGEGQPYQVQFRANPAAPKWLDAQESNLRYIASPDPEAHRVLIKTDTPPSHVDVVVLRSASEAEVVREVTFLSERAQRFDPNVQPQTRYLFDSDQPANPIPAVKPQGVERGQVIFPLGAEQAKTCQASLSPEAQEAGRSLVFARSQTPENFTHPVALKLQTEDGVREYFYQLGERDIRLHCDTTRTWQPANIALNEKTPWVIPLASLNKDKRLSTVGDVLSQYRFLDEKKRILSLTTLKENTELAPQTPLDDVTFPDGSLRIAGAPASVQVISVTPIPIDQSFSVTFPELPTESAE</sequence>
<evidence type="ECO:0000256" key="1">
    <source>
        <dbReference type="SAM" id="SignalP"/>
    </source>
</evidence>
<evidence type="ECO:0000313" key="2">
    <source>
        <dbReference type="EMBL" id="GGZ72079.1"/>
    </source>
</evidence>
<protein>
    <recommendedName>
        <fullName evidence="4">Lipoprotein</fullName>
    </recommendedName>
</protein>
<reference evidence="2" key="2">
    <citation type="submission" date="2020-09" db="EMBL/GenBank/DDBJ databases">
        <authorList>
            <person name="Sun Q."/>
            <person name="Kim S."/>
        </authorList>
    </citation>
    <scope>NUCLEOTIDE SEQUENCE</scope>
    <source>
        <strain evidence="2">KCTC 32337</strain>
    </source>
</reference>
<comment type="caution">
    <text evidence="2">The sequence shown here is derived from an EMBL/GenBank/DDBJ whole genome shotgun (WGS) entry which is preliminary data.</text>
</comment>
<keyword evidence="1" id="KW-0732">Signal</keyword>
<accession>A0A8H9LXI6</accession>
<dbReference type="AlphaFoldDB" id="A0A8H9LXI6"/>
<dbReference type="Proteomes" id="UP000622604">
    <property type="component" value="Unassembled WGS sequence"/>
</dbReference>
<reference evidence="2" key="1">
    <citation type="journal article" date="2014" name="Int. J. Syst. Evol. Microbiol.">
        <title>Complete genome sequence of Corynebacterium casei LMG S-19264T (=DSM 44701T), isolated from a smear-ripened cheese.</title>
        <authorList>
            <consortium name="US DOE Joint Genome Institute (JGI-PGF)"/>
            <person name="Walter F."/>
            <person name="Albersmeier A."/>
            <person name="Kalinowski J."/>
            <person name="Ruckert C."/>
        </authorList>
    </citation>
    <scope>NUCLEOTIDE SEQUENCE</scope>
    <source>
        <strain evidence="2">KCTC 32337</strain>
    </source>
</reference>